<sequence length="101" mass="11271">MLSCSIVTTPEERPLLVHLSEKRTAMIKAAKRAGERSEGSWQISEEGKSRHVTGGDSLPCSPANCPSLYVHKAFRGSEQHDPALSDLAKRRYQGYTHLRKH</sequence>
<organism evidence="2 3">
    <name type="scientific">Platysternon megacephalum</name>
    <name type="common">big-headed turtle</name>
    <dbReference type="NCBI Taxonomy" id="55544"/>
    <lineage>
        <taxon>Eukaryota</taxon>
        <taxon>Metazoa</taxon>
        <taxon>Chordata</taxon>
        <taxon>Craniata</taxon>
        <taxon>Vertebrata</taxon>
        <taxon>Euteleostomi</taxon>
        <taxon>Archelosauria</taxon>
        <taxon>Testudinata</taxon>
        <taxon>Testudines</taxon>
        <taxon>Cryptodira</taxon>
        <taxon>Durocryptodira</taxon>
        <taxon>Testudinoidea</taxon>
        <taxon>Platysternidae</taxon>
        <taxon>Platysternon</taxon>
    </lineage>
</organism>
<dbReference type="AlphaFoldDB" id="A0A4D9E7X3"/>
<comment type="caution">
    <text evidence="2">The sequence shown here is derived from an EMBL/GenBank/DDBJ whole genome shotgun (WGS) entry which is preliminary data.</text>
</comment>
<dbReference type="EMBL" id="QXTE01000096">
    <property type="protein sequence ID" value="TFK06449.1"/>
    <property type="molecule type" value="Genomic_DNA"/>
</dbReference>
<dbReference type="Proteomes" id="UP000297703">
    <property type="component" value="Unassembled WGS sequence"/>
</dbReference>
<name>A0A4D9E7X3_9SAUR</name>
<evidence type="ECO:0000256" key="1">
    <source>
        <dbReference type="SAM" id="MobiDB-lite"/>
    </source>
</evidence>
<reference evidence="2 3" key="1">
    <citation type="submission" date="2019-04" db="EMBL/GenBank/DDBJ databases">
        <title>Draft genome of the big-headed turtle Platysternon megacephalum.</title>
        <authorList>
            <person name="Gong S."/>
        </authorList>
    </citation>
    <scope>NUCLEOTIDE SEQUENCE [LARGE SCALE GENOMIC DNA]</scope>
    <source>
        <strain evidence="2">DO16091913</strain>
        <tissue evidence="2">Muscle</tissue>
    </source>
</reference>
<keyword evidence="2" id="KW-0067">ATP-binding</keyword>
<proteinExistence type="predicted"/>
<gene>
    <name evidence="2" type="ORF">DR999_PMT10760</name>
</gene>
<reference evidence="2 3" key="2">
    <citation type="submission" date="2019-04" db="EMBL/GenBank/DDBJ databases">
        <title>The genome sequence of big-headed turtle.</title>
        <authorList>
            <person name="Gong S."/>
        </authorList>
    </citation>
    <scope>NUCLEOTIDE SEQUENCE [LARGE SCALE GENOMIC DNA]</scope>
    <source>
        <strain evidence="2">DO16091913</strain>
        <tissue evidence="2">Muscle</tissue>
    </source>
</reference>
<protein>
    <submittedName>
        <fullName evidence="2">ATP-binding cassette sub-family G member 1</fullName>
    </submittedName>
</protein>
<keyword evidence="3" id="KW-1185">Reference proteome</keyword>
<dbReference type="GO" id="GO:0005524">
    <property type="term" value="F:ATP binding"/>
    <property type="evidence" value="ECO:0007669"/>
    <property type="project" value="UniProtKB-KW"/>
</dbReference>
<feature type="region of interest" description="Disordered" evidence="1">
    <location>
        <begin position="32"/>
        <end position="57"/>
    </location>
</feature>
<evidence type="ECO:0000313" key="2">
    <source>
        <dbReference type="EMBL" id="TFK06449.1"/>
    </source>
</evidence>
<evidence type="ECO:0000313" key="3">
    <source>
        <dbReference type="Proteomes" id="UP000297703"/>
    </source>
</evidence>
<keyword evidence="2" id="KW-0547">Nucleotide-binding</keyword>
<accession>A0A4D9E7X3</accession>